<dbReference type="Bgee" id="WBGene00044151">
    <property type="expression patterns" value="Expressed in larva"/>
</dbReference>
<dbReference type="HOGENOM" id="CLU_162890_0_0_1"/>
<dbReference type="PhylomeDB" id="Q565B8"/>
<accession>Q565B8</accession>
<dbReference type="InParanoid" id="Q565B8"/>
<evidence type="ECO:0000313" key="4">
    <source>
        <dbReference type="WormBase" id="W04G3.12"/>
    </source>
</evidence>
<dbReference type="PANTHER" id="PTHR34228">
    <property type="entry name" value="PROTEIN CBG09474-RELATED"/>
    <property type="match status" value="1"/>
</dbReference>
<gene>
    <name evidence="2" type="ORF">CELE_W04G3.12</name>
    <name evidence="2 4" type="ORF">W04G3.12</name>
</gene>
<dbReference type="WormBase" id="W04G3.12">
    <property type="protein sequence ID" value="CE38430"/>
    <property type="gene ID" value="WBGene00044151"/>
</dbReference>
<dbReference type="OMA" id="KLMIFVI"/>
<keyword evidence="3" id="KW-1185">Reference proteome</keyword>
<dbReference type="AlphaFoldDB" id="Q565B8"/>
<dbReference type="Proteomes" id="UP000001940">
    <property type="component" value="Chromosome X"/>
</dbReference>
<organism evidence="2 3">
    <name type="scientific">Caenorhabditis elegans</name>
    <dbReference type="NCBI Taxonomy" id="6239"/>
    <lineage>
        <taxon>Eukaryota</taxon>
        <taxon>Metazoa</taxon>
        <taxon>Ecdysozoa</taxon>
        <taxon>Nematoda</taxon>
        <taxon>Chromadorea</taxon>
        <taxon>Rhabditida</taxon>
        <taxon>Rhabditina</taxon>
        <taxon>Rhabditomorpha</taxon>
        <taxon>Rhabditoidea</taxon>
        <taxon>Rhabditidae</taxon>
        <taxon>Peloderinae</taxon>
        <taxon>Caenorhabditis</taxon>
    </lineage>
</organism>
<dbReference type="OrthoDB" id="5850739at2759"/>
<dbReference type="InterPro" id="IPR053322">
    <property type="entry name" value="PLA2-like"/>
</dbReference>
<evidence type="ECO:0000313" key="2">
    <source>
        <dbReference type="EMBL" id="CAI79184.1"/>
    </source>
</evidence>
<dbReference type="FunCoup" id="Q565B8">
    <property type="interactions" value="173"/>
</dbReference>
<sequence length="125" mass="14726">MKLMIFVIIINSVSVSECWDCGGGFFTRGLVFILASPSSDRYQINKSCSVHDNQYDVIEYYESIRRYPPFYPFDRRESDAEFTRCLEKCPSRYTQTVVRYGYDAMVYVNKVVTETWNKIKRAFGF</sequence>
<dbReference type="GeneID" id="3896893"/>
<dbReference type="RefSeq" id="NP_001033567.1">
    <property type="nucleotide sequence ID" value="NM_001038478.1"/>
</dbReference>
<dbReference type="UCSC" id="W04G3.12">
    <property type="organism name" value="c. elegans"/>
</dbReference>
<dbReference type="PANTHER" id="PTHR34228:SF5">
    <property type="entry name" value="PHOSPHOLIPASE A(2)-RELATED"/>
    <property type="match status" value="1"/>
</dbReference>
<dbReference type="EMBL" id="BX284606">
    <property type="protein sequence ID" value="CAI79184.1"/>
    <property type="molecule type" value="Genomic_DNA"/>
</dbReference>
<feature type="chain" id="PRO_5004250207" evidence="1">
    <location>
        <begin position="19"/>
        <end position="125"/>
    </location>
</feature>
<protein>
    <submittedName>
        <fullName evidence="2">Uncharacterized protein</fullName>
    </submittedName>
</protein>
<evidence type="ECO:0000256" key="1">
    <source>
        <dbReference type="SAM" id="SignalP"/>
    </source>
</evidence>
<dbReference type="CTD" id="3896893"/>
<dbReference type="KEGG" id="cel:CELE_W04G3.12"/>
<feature type="signal peptide" evidence="1">
    <location>
        <begin position="1"/>
        <end position="18"/>
    </location>
</feature>
<dbReference type="AGR" id="WB:WBGene00044151"/>
<name>Q565B8_CAEEL</name>
<reference evidence="2 3" key="1">
    <citation type="journal article" date="1998" name="Science">
        <title>Genome sequence of the nematode C. elegans: a platform for investigating biology.</title>
        <authorList>
            <consortium name="The C. elegans sequencing consortium"/>
            <person name="Sulson J.E."/>
            <person name="Waterston R."/>
        </authorList>
    </citation>
    <scope>NUCLEOTIDE SEQUENCE [LARGE SCALE GENOMIC DNA]</scope>
    <source>
        <strain evidence="2 3">Bristol N2</strain>
    </source>
</reference>
<dbReference type="PaxDb" id="6239-W04G3.12"/>
<evidence type="ECO:0000313" key="3">
    <source>
        <dbReference type="Proteomes" id="UP000001940"/>
    </source>
</evidence>
<keyword evidence="1" id="KW-0732">Signal</keyword>
<proteinExistence type="predicted"/>